<dbReference type="RefSeq" id="WP_135579033.1">
    <property type="nucleotide sequence ID" value="NZ_RQGA01000011.1"/>
</dbReference>
<gene>
    <name evidence="1" type="ORF">EHQ49_10155</name>
</gene>
<comment type="caution">
    <text evidence="1">The sequence shown here is derived from an EMBL/GenBank/DDBJ whole genome shotgun (WGS) entry which is preliminary data.</text>
</comment>
<reference evidence="1" key="1">
    <citation type="journal article" date="2019" name="PLoS Negl. Trop. Dis.">
        <title>Revisiting the worldwide diversity of Leptospira species in the environment.</title>
        <authorList>
            <person name="Vincent A.T."/>
            <person name="Schiettekatte O."/>
            <person name="Bourhy P."/>
            <person name="Veyrier F.J."/>
            <person name="Picardeau M."/>
        </authorList>
    </citation>
    <scope>NUCLEOTIDE SEQUENCE [LARGE SCALE GENOMIC DNA]</scope>
    <source>
        <strain evidence="1">201702692</strain>
    </source>
</reference>
<evidence type="ECO:0000313" key="2">
    <source>
        <dbReference type="Proteomes" id="UP000298125"/>
    </source>
</evidence>
<dbReference type="Gene3D" id="3.30.530.20">
    <property type="match status" value="1"/>
</dbReference>
<dbReference type="Pfam" id="PF10604">
    <property type="entry name" value="Polyketide_cyc2"/>
    <property type="match status" value="1"/>
</dbReference>
<dbReference type="SUPFAM" id="SSF55961">
    <property type="entry name" value="Bet v1-like"/>
    <property type="match status" value="1"/>
</dbReference>
<evidence type="ECO:0000313" key="1">
    <source>
        <dbReference type="EMBL" id="TGL39737.1"/>
    </source>
</evidence>
<proteinExistence type="predicted"/>
<dbReference type="InterPro" id="IPR019587">
    <property type="entry name" value="Polyketide_cyclase/dehydratase"/>
</dbReference>
<dbReference type="EMBL" id="RQGA01000011">
    <property type="protein sequence ID" value="TGL39737.1"/>
    <property type="molecule type" value="Genomic_DNA"/>
</dbReference>
<name>A0A4R9JF27_9LEPT</name>
<accession>A0A4R9JF27</accession>
<dbReference type="InterPro" id="IPR023393">
    <property type="entry name" value="START-like_dom_sf"/>
</dbReference>
<protein>
    <submittedName>
        <fullName evidence="1">Polyketide cyclase/dehydrase and lipid transport</fullName>
    </submittedName>
</protein>
<dbReference type="Proteomes" id="UP000298125">
    <property type="component" value="Unassembled WGS sequence"/>
</dbReference>
<organism evidence="1 2">
    <name type="scientific">Leptospira perdikensis</name>
    <dbReference type="NCBI Taxonomy" id="2484948"/>
    <lineage>
        <taxon>Bacteria</taxon>
        <taxon>Pseudomonadati</taxon>
        <taxon>Spirochaetota</taxon>
        <taxon>Spirochaetia</taxon>
        <taxon>Leptospirales</taxon>
        <taxon>Leptospiraceae</taxon>
        <taxon>Leptospira</taxon>
    </lineage>
</organism>
<sequence length="139" mass="15695">MIKTTVSAVIHKPVSEVFVYVRNMQNQTAYNSSISSSEVVEGKPNEYKIQIDLGILNLNETYKLEEVLENKLIVASCQSNLLKFTDRYEFENTDGNCLLTITDQLELQGLFKLSEGLVKMNLKQQMASNLNALKSILES</sequence>
<keyword evidence="2" id="KW-1185">Reference proteome</keyword>
<dbReference type="OrthoDB" id="338962at2"/>
<dbReference type="AlphaFoldDB" id="A0A4R9JF27"/>